<reference evidence="1 2" key="1">
    <citation type="submission" date="2016-06" db="EMBL/GenBank/DDBJ databases">
        <authorList>
            <consortium name="Pathogen Informatics"/>
        </authorList>
    </citation>
    <scope>NUCLEOTIDE SEQUENCE [LARGE SCALE GENOMIC DNA]</scope>
    <source>
        <strain evidence="1">PocGH01</strain>
    </source>
</reference>
<proteinExistence type="predicted"/>
<keyword evidence="2" id="KW-1185">Reference proteome</keyword>
<sequence>MALGTSLHIHVPAHYIAHVFARRRFSLKGGANEELQFLKKMSYDFYKQSQLSWSCENKIYETAMGVHKNIMMLFKKNIYNNQSYVLIFKGLMNVLLKIREKKKKKNLQNVMHTFVLFFKRYIHLMNEQDITLLLDIKGKCNIKDKYIIEMITNRLDKSKKNNIFYNLNSKSVCIILNNLYKVYTTSETHIVNDIYEFYIVRKLSHYTLQQLIIVLYSLCRYNYQMGKVAHVLNYLTSALLNRCTDHTRGNEKLESCRAVKGGSGAGEGGEKGGRLWPFGKQDKYELILFYTLSCYYYCNNDIVRILAEQMEGKLFSVYSEKEICMLLSSICNFLVLKKVKGFEKHFSNEDSYISEQNKRKMLRMVDYIISCKKFLKHYSHFSLITIYIFLSKLGYFCEKKKEEDFFLKSVFSNVEEKNEKKNKLIFFSDDKEDLSLTSLINLLFALTLNMSTEVKYYNTLLRYVHVLIKDNLTYEKLEILHAKKIIAQESKYQEELNELIRLLTVQNIQLLCVTYTYLFVYNLLFKLEIQNLRFFLYFINNFNYIHSVYSSQHVSSCIHKEINATIFSVKKKKKKNFLLTNECFIFPYYIDIYLKAM</sequence>
<name>A0A1D3U8W3_PLAOA</name>
<organism evidence="1 2">
    <name type="scientific">Plasmodium ovale</name>
    <name type="common">malaria parasite P. ovale</name>
    <dbReference type="NCBI Taxonomy" id="36330"/>
    <lineage>
        <taxon>Eukaryota</taxon>
        <taxon>Sar</taxon>
        <taxon>Alveolata</taxon>
        <taxon>Apicomplexa</taxon>
        <taxon>Aconoidasida</taxon>
        <taxon>Haemosporida</taxon>
        <taxon>Plasmodiidae</taxon>
        <taxon>Plasmodium</taxon>
        <taxon>Plasmodium (Plasmodium)</taxon>
    </lineage>
</organism>
<dbReference type="AlphaFoldDB" id="A0A1D3U8W3"/>
<accession>A0A1D3U8W3</accession>
<dbReference type="EMBL" id="LT594591">
    <property type="protein sequence ID" value="SCQ16545.1"/>
    <property type="molecule type" value="Genomic_DNA"/>
</dbReference>
<evidence type="ECO:0000313" key="2">
    <source>
        <dbReference type="Proteomes" id="UP000242942"/>
    </source>
</evidence>
<evidence type="ECO:0000313" key="1">
    <source>
        <dbReference type="EMBL" id="SCQ16545.1"/>
    </source>
</evidence>
<dbReference type="Proteomes" id="UP000242942">
    <property type="component" value="Chromosome 10"/>
</dbReference>
<gene>
    <name evidence="1" type="primary">PocGH01_10029700</name>
    <name evidence="1" type="ORF">POCGH01_10029700</name>
</gene>
<protein>
    <submittedName>
        <fullName evidence="1">Uncharacterized protein</fullName>
    </submittedName>
</protein>
<dbReference type="VEuPathDB" id="PlasmoDB:PocGH01_10029700"/>
<dbReference type="OrthoDB" id="392450at2759"/>